<accession>A0A0J9VFC4</accession>
<name>A0A0J9VFC4_PLAV1</name>
<evidence type="ECO:0000256" key="1">
    <source>
        <dbReference type="SAM" id="MobiDB-lite"/>
    </source>
</evidence>
<dbReference type="AlphaFoldDB" id="A0A0J9VFC4"/>
<feature type="signal peptide" evidence="2">
    <location>
        <begin position="1"/>
        <end position="30"/>
    </location>
</feature>
<protein>
    <submittedName>
        <fullName evidence="3">Uncharacterized protein</fullName>
    </submittedName>
</protein>
<organism evidence="3 4">
    <name type="scientific">Plasmodium vivax (strain Brazil I)</name>
    <dbReference type="NCBI Taxonomy" id="1033975"/>
    <lineage>
        <taxon>Eukaryota</taxon>
        <taxon>Sar</taxon>
        <taxon>Alveolata</taxon>
        <taxon>Apicomplexa</taxon>
        <taxon>Aconoidasida</taxon>
        <taxon>Haemosporida</taxon>
        <taxon>Plasmodiidae</taxon>
        <taxon>Plasmodium</taxon>
        <taxon>Plasmodium (Plasmodium)</taxon>
    </lineage>
</organism>
<keyword evidence="2" id="KW-0732">Signal</keyword>
<dbReference type="OrthoDB" id="372228at2759"/>
<feature type="compositionally biased region" description="Low complexity" evidence="1">
    <location>
        <begin position="481"/>
        <end position="502"/>
    </location>
</feature>
<feature type="compositionally biased region" description="Basic and acidic residues" evidence="1">
    <location>
        <begin position="600"/>
        <end position="613"/>
    </location>
</feature>
<gene>
    <name evidence="3" type="ORF">PVBG_01994</name>
</gene>
<dbReference type="Proteomes" id="UP000053327">
    <property type="component" value="Unassembled WGS sequence"/>
</dbReference>
<reference evidence="3 4" key="1">
    <citation type="submission" date="2011-08" db="EMBL/GenBank/DDBJ databases">
        <title>The Genome Sequence of Plasmodium vivax Brazil I.</title>
        <authorList>
            <consortium name="The Broad Institute Genome Sequencing Platform"/>
            <consortium name="The Broad Institute Genome Sequencing Center for Infectious Disease"/>
            <person name="Neafsey D."/>
            <person name="Carlton J."/>
            <person name="Barnwell J."/>
            <person name="Collins W."/>
            <person name="Escalante A."/>
            <person name="Mullikin J."/>
            <person name="Saul A."/>
            <person name="Guigo R."/>
            <person name="Camara F."/>
            <person name="Young S.K."/>
            <person name="Zeng Q."/>
            <person name="Gargeya S."/>
            <person name="Fitzgerald M."/>
            <person name="Haas B."/>
            <person name="Abouelleil A."/>
            <person name="Alvarado L."/>
            <person name="Arachchi H.M."/>
            <person name="Berlin A."/>
            <person name="Brown A."/>
            <person name="Chapman S.B."/>
            <person name="Chen Z."/>
            <person name="Dunbar C."/>
            <person name="Freedman E."/>
            <person name="Gearin G."/>
            <person name="Gellesch M."/>
            <person name="Goldberg J."/>
            <person name="Griggs A."/>
            <person name="Gujja S."/>
            <person name="Heiman D."/>
            <person name="Howarth C."/>
            <person name="Larson L."/>
            <person name="Lui A."/>
            <person name="MacDonald P.J.P."/>
            <person name="Montmayeur A."/>
            <person name="Murphy C."/>
            <person name="Neiman D."/>
            <person name="Pearson M."/>
            <person name="Priest M."/>
            <person name="Roberts A."/>
            <person name="Saif S."/>
            <person name="Shea T."/>
            <person name="Shenoy N."/>
            <person name="Sisk P."/>
            <person name="Stolte C."/>
            <person name="Sykes S."/>
            <person name="Wortman J."/>
            <person name="Nusbaum C."/>
            <person name="Birren B."/>
        </authorList>
    </citation>
    <scope>NUCLEOTIDE SEQUENCE [LARGE SCALE GENOMIC DNA]</scope>
    <source>
        <strain evidence="3 4">Brazil I</strain>
    </source>
</reference>
<feature type="compositionally biased region" description="Gly residues" evidence="1">
    <location>
        <begin position="503"/>
        <end position="520"/>
    </location>
</feature>
<sequence length="613" mass="68063">MARRRGAAPWPRALLVATLLAAHLWSALLALTINKEDSFLGKRANDDEVRISTVVFNMSDEKMYLSEEHFENLRALQNMLVVCFKSTEKKVILKDLGIDSVKSLFYENFKKEVYENIKLFFKFVKDNFSYLAKRLKEEKKKNNLTDEQYLSDDKLLDLLEDVISYDIEKNASYFEKLVQFITLRKCFTINFSLNLESTGAPIILMTEIDTQKNHVHFKVNNNLSEGEEQQIIYTKKDDESQKDKVPFLQSIINPLKTNSLVMKMAKRMTWPVSYFRNLCTKHNFQVASENWVEFFYNHNETLCHVETCGSGDCLFLSLQYLLDKNGVRTSSVIPNVSVPESSFVPWYVRNVKQTDDPKFNVSDLRYLSTFYFIKFFPGYTEDYEIDEQFINEKFNLLINLEFTNYYLKKDYLYKVMKGNKDDSKNNKSVLILISNYMNKYLFFGGRPPIANSEEAAADCTNGACKKGSADGGASGGGSGSASGSASGSVSGSASGSGDRSASGSGGTSENGSASGNGGASTNGKGSANASGYGGGGPNALSNDKRGGGPIGDGDDKGNAPKGNQNSNKGRSDTSGGSKKSSRPAIRRSGSTNSMGNFRNAGERDHHHLAQERR</sequence>
<dbReference type="EMBL" id="KQ234837">
    <property type="protein sequence ID" value="KMZ85308.1"/>
    <property type="molecule type" value="Genomic_DNA"/>
</dbReference>
<feature type="compositionally biased region" description="Gly residues" evidence="1">
    <location>
        <begin position="470"/>
        <end position="480"/>
    </location>
</feature>
<evidence type="ECO:0000256" key="2">
    <source>
        <dbReference type="SAM" id="SignalP"/>
    </source>
</evidence>
<feature type="compositionally biased region" description="Low complexity" evidence="1">
    <location>
        <begin position="521"/>
        <end position="530"/>
    </location>
</feature>
<evidence type="ECO:0000313" key="4">
    <source>
        <dbReference type="Proteomes" id="UP000053327"/>
    </source>
</evidence>
<feature type="chain" id="PRO_5005324669" evidence="2">
    <location>
        <begin position="31"/>
        <end position="613"/>
    </location>
</feature>
<evidence type="ECO:0000313" key="3">
    <source>
        <dbReference type="EMBL" id="KMZ85308.1"/>
    </source>
</evidence>
<feature type="compositionally biased region" description="Polar residues" evidence="1">
    <location>
        <begin position="561"/>
        <end position="578"/>
    </location>
</feature>
<proteinExistence type="predicted"/>
<feature type="region of interest" description="Disordered" evidence="1">
    <location>
        <begin position="470"/>
        <end position="613"/>
    </location>
</feature>